<comment type="similarity">
    <text evidence="1">Belongs to the zinc-containing alcohol dehydrogenase family.</text>
</comment>
<reference evidence="4 5" key="1">
    <citation type="journal article" date="2018" name="IMA Fungus">
        <title>IMA Genome-F 9: Draft genome sequence of Annulohypoxylon stygium, Aspergillus mulundensis, Berkeleyomyces basicola (syn. Thielaviopsis basicola), Ceratocystis smalleyi, two Cercospora beticola strains, Coleophoma cylindrospora, Fusarium fracticaudum, Phialophora cf. hyalina, and Morchella septimelata.</title>
        <authorList>
            <person name="Wingfield B.D."/>
            <person name="Bills G.F."/>
            <person name="Dong Y."/>
            <person name="Huang W."/>
            <person name="Nel W.J."/>
            <person name="Swalarsk-Parry B.S."/>
            <person name="Vaghefi N."/>
            <person name="Wilken P.M."/>
            <person name="An Z."/>
            <person name="de Beer Z.W."/>
            <person name="De Vos L."/>
            <person name="Chen L."/>
            <person name="Duong T.A."/>
            <person name="Gao Y."/>
            <person name="Hammerbacher A."/>
            <person name="Kikkert J.R."/>
            <person name="Li Y."/>
            <person name="Li H."/>
            <person name="Li K."/>
            <person name="Li Q."/>
            <person name="Liu X."/>
            <person name="Ma X."/>
            <person name="Naidoo K."/>
            <person name="Pethybridge S.J."/>
            <person name="Sun J."/>
            <person name="Steenkamp E.T."/>
            <person name="van der Nest M.A."/>
            <person name="van Wyk S."/>
            <person name="Wingfield M.J."/>
            <person name="Xiong C."/>
            <person name="Yue Q."/>
            <person name="Zhang X."/>
        </authorList>
    </citation>
    <scope>NUCLEOTIDE SEQUENCE [LARGE SCALE GENOMIC DNA]</scope>
    <source>
        <strain evidence="4 5">BP 5553</strain>
    </source>
</reference>
<dbReference type="CDD" id="cd08249">
    <property type="entry name" value="enoyl_reductase_like"/>
    <property type="match status" value="1"/>
</dbReference>
<evidence type="ECO:0000256" key="2">
    <source>
        <dbReference type="ARBA" id="ARBA00023002"/>
    </source>
</evidence>
<sequence>MENQAAWFLAKGEGLKIGPAEIPHPGEGEIVIENRAVPLHPADWKLQKGILPIPLTLPTVLGMSIAGLVHEVGPGVTRFKKGDKVLSISAFVLHDKPKYGAHQRFTLTSEALTCHIGDVGFAEATSAASVYAAMSAMVIHLGLDKPSKDAAPKNENVLVWGGSSSVGAYAIQIASQAGYQVITTASSKNSEYVKYFRAAESFDYRSRTIREDLIKHGPYKAVYAAADTAADQIVIGDVLAAQGGGKFLATMGVRPGVKLPEGVEGYFVQYLDDYLKKENEEFTKWTFGEYLERGLVEGTLKLGNVEVIGGLGSVQSGLDRLREGKPYRPKIHAAKARDSIPRSINPFNINATRAEQHDRHVNRDRGKRYTLKLYLDRNRDFDHGGTIGRARGPVFTFANNYLPEDYLDSIKDLLEEDKVRFGGKAPILVVEK</sequence>
<dbReference type="InterPro" id="IPR036291">
    <property type="entry name" value="NAD(P)-bd_dom_sf"/>
</dbReference>
<gene>
    <name evidence="4" type="ORF">BP5553_02052</name>
</gene>
<keyword evidence="5" id="KW-1185">Reference proteome</keyword>
<dbReference type="PANTHER" id="PTHR45348:SF2">
    <property type="entry name" value="ZINC-TYPE ALCOHOL DEHYDROGENASE-LIKE PROTEIN C2E1P3.01"/>
    <property type="match status" value="1"/>
</dbReference>
<dbReference type="RefSeq" id="XP_031874729.1">
    <property type="nucleotide sequence ID" value="XM_032010675.1"/>
</dbReference>
<dbReference type="OrthoDB" id="3509362at2759"/>
<name>A0A370U2X4_9HELO</name>
<proteinExistence type="inferred from homology"/>
<dbReference type="InterPro" id="IPR013154">
    <property type="entry name" value="ADH-like_N"/>
</dbReference>
<evidence type="ECO:0000259" key="3">
    <source>
        <dbReference type="SMART" id="SM00829"/>
    </source>
</evidence>
<dbReference type="Pfam" id="PF08240">
    <property type="entry name" value="ADH_N"/>
    <property type="match status" value="1"/>
</dbReference>
<dbReference type="SUPFAM" id="SSF50129">
    <property type="entry name" value="GroES-like"/>
    <property type="match status" value="1"/>
</dbReference>
<dbReference type="STRING" id="2656787.A0A370U2X4"/>
<organism evidence="4 5">
    <name type="scientific">Venustampulla echinocandica</name>
    <dbReference type="NCBI Taxonomy" id="2656787"/>
    <lineage>
        <taxon>Eukaryota</taxon>
        <taxon>Fungi</taxon>
        <taxon>Dikarya</taxon>
        <taxon>Ascomycota</taxon>
        <taxon>Pezizomycotina</taxon>
        <taxon>Leotiomycetes</taxon>
        <taxon>Helotiales</taxon>
        <taxon>Pleuroascaceae</taxon>
        <taxon>Venustampulla</taxon>
    </lineage>
</organism>
<evidence type="ECO:0000313" key="4">
    <source>
        <dbReference type="EMBL" id="RDL42073.1"/>
    </source>
</evidence>
<keyword evidence="2" id="KW-0560">Oxidoreductase</keyword>
<dbReference type="Gene3D" id="3.40.50.720">
    <property type="entry name" value="NAD(P)-binding Rossmann-like Domain"/>
    <property type="match status" value="1"/>
</dbReference>
<dbReference type="InterPro" id="IPR020843">
    <property type="entry name" value="ER"/>
</dbReference>
<dbReference type="Proteomes" id="UP000254866">
    <property type="component" value="Unassembled WGS sequence"/>
</dbReference>
<dbReference type="PANTHER" id="PTHR45348">
    <property type="entry name" value="HYPOTHETICAL OXIDOREDUCTASE (EUROFUNG)"/>
    <property type="match status" value="1"/>
</dbReference>
<dbReference type="SUPFAM" id="SSF51735">
    <property type="entry name" value="NAD(P)-binding Rossmann-fold domains"/>
    <property type="match status" value="1"/>
</dbReference>
<dbReference type="GeneID" id="43594901"/>
<evidence type="ECO:0000313" key="5">
    <source>
        <dbReference type="Proteomes" id="UP000254866"/>
    </source>
</evidence>
<evidence type="ECO:0000256" key="1">
    <source>
        <dbReference type="ARBA" id="ARBA00008072"/>
    </source>
</evidence>
<comment type="caution">
    <text evidence="4">The sequence shown here is derived from an EMBL/GenBank/DDBJ whole genome shotgun (WGS) entry which is preliminary data.</text>
</comment>
<dbReference type="InterPro" id="IPR047122">
    <property type="entry name" value="Trans-enoyl_RdTase-like"/>
</dbReference>
<protein>
    <recommendedName>
        <fullName evidence="3">Enoyl reductase (ER) domain-containing protein</fullName>
    </recommendedName>
</protein>
<dbReference type="InterPro" id="IPR011032">
    <property type="entry name" value="GroES-like_sf"/>
</dbReference>
<accession>A0A370U2X4</accession>
<dbReference type="EMBL" id="NPIC01000001">
    <property type="protein sequence ID" value="RDL42073.1"/>
    <property type="molecule type" value="Genomic_DNA"/>
</dbReference>
<dbReference type="AlphaFoldDB" id="A0A370U2X4"/>
<dbReference type="Gene3D" id="3.90.180.10">
    <property type="entry name" value="Medium-chain alcohol dehydrogenases, catalytic domain"/>
    <property type="match status" value="1"/>
</dbReference>
<dbReference type="GO" id="GO:0016651">
    <property type="term" value="F:oxidoreductase activity, acting on NAD(P)H"/>
    <property type="evidence" value="ECO:0007669"/>
    <property type="project" value="InterPro"/>
</dbReference>
<feature type="domain" description="Enoyl reductase (ER)" evidence="3">
    <location>
        <begin position="12"/>
        <end position="326"/>
    </location>
</feature>
<dbReference type="SMART" id="SM00829">
    <property type="entry name" value="PKS_ER"/>
    <property type="match status" value="1"/>
</dbReference>